<dbReference type="GO" id="GO:0000270">
    <property type="term" value="P:peptidoglycan metabolic process"/>
    <property type="evidence" value="ECO:0007669"/>
    <property type="project" value="TreeGrafter"/>
</dbReference>
<dbReference type="EMBL" id="FQZZ01000008">
    <property type="protein sequence ID" value="SHK72186.1"/>
    <property type="molecule type" value="Genomic_DNA"/>
</dbReference>
<keyword evidence="5" id="KW-1185">Reference proteome</keyword>
<dbReference type="NCBIfam" id="TIGR00666">
    <property type="entry name" value="PBP4"/>
    <property type="match status" value="1"/>
</dbReference>
<dbReference type="RefSeq" id="WP_149789068.1">
    <property type="nucleotide sequence ID" value="NZ_FNIO01000007.1"/>
</dbReference>
<dbReference type="InterPro" id="IPR000667">
    <property type="entry name" value="Peptidase_S13"/>
</dbReference>
<feature type="chain" id="PRO_5015064820" evidence="3">
    <location>
        <begin position="27"/>
        <end position="498"/>
    </location>
</feature>
<evidence type="ECO:0000313" key="5">
    <source>
        <dbReference type="Proteomes" id="UP000324252"/>
    </source>
</evidence>
<proteinExistence type="inferred from homology"/>
<dbReference type="OrthoDB" id="5372081at2"/>
<name>A0A1H0L011_9RHOB</name>
<keyword evidence="2" id="KW-0378">Hydrolase</keyword>
<dbReference type="AlphaFoldDB" id="A0A1H0L011"/>
<keyword evidence="4" id="KW-0645">Protease</keyword>
<protein>
    <submittedName>
        <fullName evidence="4">D-alanyl-D-alanine carboxypeptidase / D-alanyl-D-alanine-endopeptidase (Penicillin-binding protein 4)</fullName>
    </submittedName>
</protein>
<dbReference type="PROSITE" id="PS51318">
    <property type="entry name" value="TAT"/>
    <property type="match status" value="1"/>
</dbReference>
<dbReference type="Pfam" id="PF02113">
    <property type="entry name" value="Peptidase_S13"/>
    <property type="match status" value="1"/>
</dbReference>
<dbReference type="PANTHER" id="PTHR30023">
    <property type="entry name" value="D-ALANYL-D-ALANINE CARBOXYPEPTIDASE"/>
    <property type="match status" value="1"/>
</dbReference>
<dbReference type="GO" id="GO:0004185">
    <property type="term" value="F:serine-type carboxypeptidase activity"/>
    <property type="evidence" value="ECO:0007669"/>
    <property type="project" value="InterPro"/>
</dbReference>
<dbReference type="Gene3D" id="3.40.710.10">
    <property type="entry name" value="DD-peptidase/beta-lactamase superfamily"/>
    <property type="match status" value="2"/>
</dbReference>
<evidence type="ECO:0000256" key="2">
    <source>
        <dbReference type="ARBA" id="ARBA00022801"/>
    </source>
</evidence>
<feature type="signal peptide" evidence="3">
    <location>
        <begin position="1"/>
        <end position="26"/>
    </location>
</feature>
<dbReference type="PANTHER" id="PTHR30023:SF0">
    <property type="entry name" value="PENICILLIN-SENSITIVE CARBOXYPEPTIDASE A"/>
    <property type="match status" value="1"/>
</dbReference>
<evidence type="ECO:0000313" key="4">
    <source>
        <dbReference type="EMBL" id="SHK72186.1"/>
    </source>
</evidence>
<dbReference type="Gene3D" id="3.50.80.20">
    <property type="entry name" value="D-Ala-D-Ala carboxypeptidase C, peptidase S13"/>
    <property type="match status" value="1"/>
</dbReference>
<reference evidence="4 5" key="1">
    <citation type="submission" date="2016-11" db="EMBL/GenBank/DDBJ databases">
        <authorList>
            <person name="Varghese N."/>
            <person name="Submissions S."/>
        </authorList>
    </citation>
    <scope>NUCLEOTIDE SEQUENCE [LARGE SCALE GENOMIC DNA]</scope>
    <source>
        <strain evidence="4 5">DSM 29620</strain>
    </source>
</reference>
<dbReference type="InterPro" id="IPR012338">
    <property type="entry name" value="Beta-lactam/transpept-like"/>
</dbReference>
<dbReference type="InterPro" id="IPR006311">
    <property type="entry name" value="TAT_signal"/>
</dbReference>
<comment type="similarity">
    <text evidence="1">Belongs to the peptidase S13 family.</text>
</comment>
<keyword evidence="3" id="KW-0732">Signal</keyword>
<accession>A0A1H0L011</accession>
<evidence type="ECO:0000256" key="3">
    <source>
        <dbReference type="SAM" id="SignalP"/>
    </source>
</evidence>
<dbReference type="PRINTS" id="PR00922">
    <property type="entry name" value="DADACBPTASE3"/>
</dbReference>
<dbReference type="GO" id="GO:0006508">
    <property type="term" value="P:proteolysis"/>
    <property type="evidence" value="ECO:0007669"/>
    <property type="project" value="InterPro"/>
</dbReference>
<dbReference type="SUPFAM" id="SSF56601">
    <property type="entry name" value="beta-lactamase/transpeptidase-like"/>
    <property type="match status" value="1"/>
</dbReference>
<dbReference type="Proteomes" id="UP000324252">
    <property type="component" value="Unassembled WGS sequence"/>
</dbReference>
<sequence length="498" mass="53335">MTTTISRRSVLLGAAAAGLLPAAALAGPPATSLRPALRPGDHFHRKIPEAAKLIEAAGLGGQVGFAVADAATGLILETHEATTGLPPASVAKAITALYALDRLGPEHRFETQVLATGPIAGGVLEGDLVLVGGGDPTLGTDALADLAQQIKAAGLRALRGRFLVWGGTLPFAREIDPAQPAHVGYNPAVSGLSLNFNRVHFEWRRQGESYGVTMDARSERYRPEVQVARMTVVARDMPVYTYEDQGGRDSWTVAQGALGNGGARWLPVRRPALYAGEVFRTFARSNGIELPQEQEADTLPPGTVLARHQSVPLREILRDMLKYSTNITAEMVGIAASQSGGTRMPDLRASATEMGRWARLRMGMQDVGFVDHSGLGDASGVTAGAMVQALTRAAQDNRLRPLLKEVRLRDGNGGIARDHPISVEAKTGTLNFVSSLAGYMTTKDGTELAFAIFTADEDTRAAIPRAERERPRGARDWNRRSKILQQALIERWGAMYGE</sequence>
<evidence type="ECO:0000256" key="1">
    <source>
        <dbReference type="ARBA" id="ARBA00006096"/>
    </source>
</evidence>
<gene>
    <name evidence="4" type="ORF">SAMN05444142_10899</name>
</gene>
<keyword evidence="4" id="KW-0121">Carboxypeptidase</keyword>
<organism evidence="4 5">
    <name type="scientific">Lutimaribacter pacificus</name>
    <dbReference type="NCBI Taxonomy" id="391948"/>
    <lineage>
        <taxon>Bacteria</taxon>
        <taxon>Pseudomonadati</taxon>
        <taxon>Pseudomonadota</taxon>
        <taxon>Alphaproteobacteria</taxon>
        <taxon>Rhodobacterales</taxon>
        <taxon>Roseobacteraceae</taxon>
        <taxon>Lutimaribacter</taxon>
    </lineage>
</organism>